<organism evidence="1">
    <name type="scientific">Physcomitrium patens</name>
    <name type="common">Spreading-leaved earth moss</name>
    <name type="synonym">Physcomitrella patens</name>
    <dbReference type="NCBI Taxonomy" id="3218"/>
    <lineage>
        <taxon>Eukaryota</taxon>
        <taxon>Viridiplantae</taxon>
        <taxon>Streptophyta</taxon>
        <taxon>Embryophyta</taxon>
        <taxon>Bryophyta</taxon>
        <taxon>Bryophytina</taxon>
        <taxon>Bryopsida</taxon>
        <taxon>Funariidae</taxon>
        <taxon>Funariales</taxon>
        <taxon>Funariaceae</taxon>
        <taxon>Physcomitrium</taxon>
    </lineage>
</organism>
<gene>
    <name evidence="1" type="ORF">PHYPA_013896</name>
</gene>
<evidence type="ECO:0000313" key="2">
    <source>
        <dbReference type="EnsemblPlants" id="Pp3c10_14820V3.1"/>
    </source>
</evidence>
<accession>A0A2K1JZ26</accession>
<dbReference type="Gramene" id="Pp3c10_14820V3.1">
    <property type="protein sequence ID" value="Pp3c10_14820V3.1"/>
    <property type="gene ID" value="Pp3c10_14820"/>
</dbReference>
<evidence type="ECO:0000313" key="1">
    <source>
        <dbReference type="EMBL" id="PNR46776.1"/>
    </source>
</evidence>
<protein>
    <submittedName>
        <fullName evidence="1 2">Uncharacterized protein</fullName>
    </submittedName>
</protein>
<name>A0A2K1JZ26_PHYPA</name>
<proteinExistence type="predicted"/>
<sequence length="49" mass="5531">MLAKHTLLRCIPRVLPCPTARTLWKRPNFSVTNTPVDNPSLCCYAENST</sequence>
<reference evidence="1 3" key="1">
    <citation type="journal article" date="2008" name="Science">
        <title>The Physcomitrella genome reveals evolutionary insights into the conquest of land by plants.</title>
        <authorList>
            <person name="Rensing S."/>
            <person name="Lang D."/>
            <person name="Zimmer A."/>
            <person name="Terry A."/>
            <person name="Salamov A."/>
            <person name="Shapiro H."/>
            <person name="Nishiyama T."/>
            <person name="Perroud P.-F."/>
            <person name="Lindquist E."/>
            <person name="Kamisugi Y."/>
            <person name="Tanahashi T."/>
            <person name="Sakakibara K."/>
            <person name="Fujita T."/>
            <person name="Oishi K."/>
            <person name="Shin-I T."/>
            <person name="Kuroki Y."/>
            <person name="Toyoda A."/>
            <person name="Suzuki Y."/>
            <person name="Hashimoto A."/>
            <person name="Yamaguchi K."/>
            <person name="Sugano A."/>
            <person name="Kohara Y."/>
            <person name="Fujiyama A."/>
            <person name="Anterola A."/>
            <person name="Aoki S."/>
            <person name="Ashton N."/>
            <person name="Barbazuk W.B."/>
            <person name="Barker E."/>
            <person name="Bennetzen J."/>
            <person name="Bezanilla M."/>
            <person name="Blankenship R."/>
            <person name="Cho S.H."/>
            <person name="Dutcher S."/>
            <person name="Estelle M."/>
            <person name="Fawcett J.A."/>
            <person name="Gundlach H."/>
            <person name="Hanada K."/>
            <person name="Heyl A."/>
            <person name="Hicks K.A."/>
            <person name="Hugh J."/>
            <person name="Lohr M."/>
            <person name="Mayer K."/>
            <person name="Melkozernov A."/>
            <person name="Murata T."/>
            <person name="Nelson D."/>
            <person name="Pils B."/>
            <person name="Prigge M."/>
            <person name="Reiss B."/>
            <person name="Renner T."/>
            <person name="Rombauts S."/>
            <person name="Rushton P."/>
            <person name="Sanderfoot A."/>
            <person name="Schween G."/>
            <person name="Shiu S.-H."/>
            <person name="Stueber K."/>
            <person name="Theodoulou F.L."/>
            <person name="Tu H."/>
            <person name="Van de Peer Y."/>
            <person name="Verrier P.J."/>
            <person name="Waters E."/>
            <person name="Wood A."/>
            <person name="Yang L."/>
            <person name="Cove D."/>
            <person name="Cuming A."/>
            <person name="Hasebe M."/>
            <person name="Lucas S."/>
            <person name="Mishler D.B."/>
            <person name="Reski R."/>
            <person name="Grigoriev I."/>
            <person name="Quatrano R.S."/>
            <person name="Boore J.L."/>
        </authorList>
    </citation>
    <scope>NUCLEOTIDE SEQUENCE [LARGE SCALE GENOMIC DNA]</scope>
    <source>
        <strain evidence="2 3">cv. Gransden 2004</strain>
    </source>
</reference>
<dbReference type="AlphaFoldDB" id="A0A2K1JZ26"/>
<dbReference type="Proteomes" id="UP000006727">
    <property type="component" value="Chromosome 10"/>
</dbReference>
<reference evidence="1 3" key="2">
    <citation type="journal article" date="2018" name="Plant J.">
        <title>The Physcomitrella patens chromosome-scale assembly reveals moss genome structure and evolution.</title>
        <authorList>
            <person name="Lang D."/>
            <person name="Ullrich K.K."/>
            <person name="Murat F."/>
            <person name="Fuchs J."/>
            <person name="Jenkins J."/>
            <person name="Haas F.B."/>
            <person name="Piednoel M."/>
            <person name="Gundlach H."/>
            <person name="Van Bel M."/>
            <person name="Meyberg R."/>
            <person name="Vives C."/>
            <person name="Morata J."/>
            <person name="Symeonidi A."/>
            <person name="Hiss M."/>
            <person name="Muchero W."/>
            <person name="Kamisugi Y."/>
            <person name="Saleh O."/>
            <person name="Blanc G."/>
            <person name="Decker E.L."/>
            <person name="van Gessel N."/>
            <person name="Grimwood J."/>
            <person name="Hayes R.D."/>
            <person name="Graham S.W."/>
            <person name="Gunter L.E."/>
            <person name="McDaniel S.F."/>
            <person name="Hoernstein S.N.W."/>
            <person name="Larsson A."/>
            <person name="Li F.W."/>
            <person name="Perroud P.F."/>
            <person name="Phillips J."/>
            <person name="Ranjan P."/>
            <person name="Rokshar D.S."/>
            <person name="Rothfels C.J."/>
            <person name="Schneider L."/>
            <person name="Shu S."/>
            <person name="Stevenson D.W."/>
            <person name="Thummler F."/>
            <person name="Tillich M."/>
            <person name="Villarreal Aguilar J.C."/>
            <person name="Widiez T."/>
            <person name="Wong G.K."/>
            <person name="Wymore A."/>
            <person name="Zhang Y."/>
            <person name="Zimmer A.D."/>
            <person name="Quatrano R.S."/>
            <person name="Mayer K.F.X."/>
            <person name="Goodstein D."/>
            <person name="Casacuberta J.M."/>
            <person name="Vandepoele K."/>
            <person name="Reski R."/>
            <person name="Cuming A.C."/>
            <person name="Tuskan G.A."/>
            <person name="Maumus F."/>
            <person name="Salse J."/>
            <person name="Schmutz J."/>
            <person name="Rensing S.A."/>
        </authorList>
    </citation>
    <scope>NUCLEOTIDE SEQUENCE [LARGE SCALE GENOMIC DNA]</scope>
    <source>
        <strain evidence="2 3">cv. Gransden 2004</strain>
    </source>
</reference>
<dbReference type="EMBL" id="ABEU02000010">
    <property type="protein sequence ID" value="PNR46776.1"/>
    <property type="molecule type" value="Genomic_DNA"/>
</dbReference>
<dbReference type="InParanoid" id="A0A2K1JZ26"/>
<keyword evidence="3" id="KW-1185">Reference proteome</keyword>
<reference evidence="2" key="3">
    <citation type="submission" date="2020-12" db="UniProtKB">
        <authorList>
            <consortium name="EnsemblPlants"/>
        </authorList>
    </citation>
    <scope>IDENTIFICATION</scope>
</reference>
<dbReference type="EnsemblPlants" id="Pp3c10_14820V3.1">
    <property type="protein sequence ID" value="Pp3c10_14820V3.1"/>
    <property type="gene ID" value="Pp3c10_14820"/>
</dbReference>
<evidence type="ECO:0000313" key="3">
    <source>
        <dbReference type="Proteomes" id="UP000006727"/>
    </source>
</evidence>